<keyword evidence="3" id="KW-0645">Protease</keyword>
<dbReference type="EMBL" id="CP012801">
    <property type="protein sequence ID" value="ALJ57563.1"/>
    <property type="molecule type" value="Genomic_DNA"/>
</dbReference>
<dbReference type="GO" id="GO:0008237">
    <property type="term" value="F:metallopeptidase activity"/>
    <property type="evidence" value="ECO:0007669"/>
    <property type="project" value="UniProtKB-KW"/>
</dbReference>
<dbReference type="PROSITE" id="PS00674">
    <property type="entry name" value="AAA"/>
    <property type="match status" value="1"/>
</dbReference>
<sequence length="369" mass="42388">MNVSKSHETKGIFHYRLIQFNDREWDKRHSLIIEIRTKNVEVCIMNTSEAEKEWLQRICGGQPTMDKKTEPTKEVAIKPVTKETRKGNGFKDIAGMEKLKEFITEGFINVLRNKKCAEVYDIKPPSMLFYGPAGCGKTFFAEKMAEEVGINFMKIVPDDLACTWVHGTQQKIGEVFRDAEKKAPTLLFFDEFDAMVPKRSGNEENQHYDSEVNEFLCMLNNASERGIYVMAATNHPERIDKAVLRTGRIDEMVYIDMPDKEARKSLFFLALSKLPSDENVDVERLAELTAGYNCSDICYIVKTAARKMFNATIKKNIGEYQPISQALLEEIISQRSPSVSSRDLREYERVRSEFSPNDKGCRHMRIGFK</sequence>
<dbReference type="Gene3D" id="3.40.50.300">
    <property type="entry name" value="P-loop containing nucleotide triphosphate hydrolases"/>
    <property type="match status" value="1"/>
</dbReference>
<dbReference type="InterPro" id="IPR003593">
    <property type="entry name" value="AAA+_ATPase"/>
</dbReference>
<dbReference type="InterPro" id="IPR050168">
    <property type="entry name" value="AAA_ATPase_domain"/>
</dbReference>
<reference evidence="3 4" key="1">
    <citation type="journal article" date="2015" name="Science">
        <title>Genetic determinants of in vivo fitness and diet responsiveness in multiple human gut Bacteroides.</title>
        <authorList>
            <person name="Wu M."/>
            <person name="McNulty N.P."/>
            <person name="Rodionov D.A."/>
            <person name="Khoroshkin M.S."/>
            <person name="Griffin N.W."/>
            <person name="Cheng J."/>
            <person name="Latreille P."/>
            <person name="Kerstetter R.A."/>
            <person name="Terrapon N."/>
            <person name="Henrissat B."/>
            <person name="Osterman A.L."/>
            <person name="Gordon J.I."/>
        </authorList>
    </citation>
    <scope>NUCLEOTIDE SEQUENCE [LARGE SCALE GENOMIC DNA]</scope>
    <source>
        <strain evidence="3 4">WH2</strain>
    </source>
</reference>
<name>A0A0N7IEJ3_9BACE</name>
<evidence type="ECO:0000313" key="3">
    <source>
        <dbReference type="EMBL" id="ALJ57563.1"/>
    </source>
</evidence>
<dbReference type="GO" id="GO:0005524">
    <property type="term" value="F:ATP binding"/>
    <property type="evidence" value="ECO:0007669"/>
    <property type="project" value="UniProtKB-KW"/>
</dbReference>
<gene>
    <name evidence="3" type="primary">ftsH1</name>
    <name evidence="3" type="ORF">BcellWH2_00287</name>
</gene>
<dbReference type="InterPro" id="IPR027417">
    <property type="entry name" value="P-loop_NTPase"/>
</dbReference>
<proteinExistence type="inferred from homology"/>
<dbReference type="GO" id="GO:0006508">
    <property type="term" value="P:proteolysis"/>
    <property type="evidence" value="ECO:0007669"/>
    <property type="project" value="UniProtKB-KW"/>
</dbReference>
<feature type="domain" description="AAA+ ATPase" evidence="2">
    <location>
        <begin position="123"/>
        <end position="259"/>
    </location>
</feature>
<evidence type="ECO:0000313" key="4">
    <source>
        <dbReference type="Proteomes" id="UP000061809"/>
    </source>
</evidence>
<organism evidence="3 4">
    <name type="scientific">Bacteroides cellulosilyticus</name>
    <dbReference type="NCBI Taxonomy" id="246787"/>
    <lineage>
        <taxon>Bacteria</taxon>
        <taxon>Pseudomonadati</taxon>
        <taxon>Bacteroidota</taxon>
        <taxon>Bacteroidia</taxon>
        <taxon>Bacteroidales</taxon>
        <taxon>Bacteroidaceae</taxon>
        <taxon>Bacteroides</taxon>
    </lineage>
</organism>
<dbReference type="KEGG" id="bcel:BcellWH2_00287"/>
<dbReference type="InterPro" id="IPR003959">
    <property type="entry name" value="ATPase_AAA_core"/>
</dbReference>
<keyword evidence="3" id="KW-0482">Metalloprotease</keyword>
<keyword evidence="1" id="KW-0067">ATP-binding</keyword>
<evidence type="ECO:0000259" key="2">
    <source>
        <dbReference type="SMART" id="SM00382"/>
    </source>
</evidence>
<dbReference type="InterPro" id="IPR003960">
    <property type="entry name" value="ATPase_AAA_CS"/>
</dbReference>
<evidence type="ECO:0000256" key="1">
    <source>
        <dbReference type="RuleBase" id="RU003651"/>
    </source>
</evidence>
<keyword evidence="1" id="KW-0547">Nucleotide-binding</keyword>
<dbReference type="PANTHER" id="PTHR23077">
    <property type="entry name" value="AAA-FAMILY ATPASE"/>
    <property type="match status" value="1"/>
</dbReference>
<dbReference type="Gene3D" id="1.10.8.60">
    <property type="match status" value="1"/>
</dbReference>
<dbReference type="EC" id="3.4.24.-" evidence="3"/>
<dbReference type="Pfam" id="PF00004">
    <property type="entry name" value="AAA"/>
    <property type="match status" value="1"/>
</dbReference>
<dbReference type="AlphaFoldDB" id="A0A0N7IEJ3"/>
<comment type="similarity">
    <text evidence="1">Belongs to the AAA ATPase family.</text>
</comment>
<dbReference type="CDD" id="cd19481">
    <property type="entry name" value="RecA-like_protease"/>
    <property type="match status" value="1"/>
</dbReference>
<accession>A0A0N7IEJ3</accession>
<keyword evidence="3" id="KW-0378">Hydrolase</keyword>
<dbReference type="PATRIC" id="fig|246787.4.peg.300"/>
<dbReference type="SUPFAM" id="SSF52540">
    <property type="entry name" value="P-loop containing nucleoside triphosphate hydrolases"/>
    <property type="match status" value="1"/>
</dbReference>
<dbReference type="SMART" id="SM00382">
    <property type="entry name" value="AAA"/>
    <property type="match status" value="1"/>
</dbReference>
<dbReference type="GO" id="GO:0016887">
    <property type="term" value="F:ATP hydrolysis activity"/>
    <property type="evidence" value="ECO:0007669"/>
    <property type="project" value="InterPro"/>
</dbReference>
<dbReference type="Proteomes" id="UP000061809">
    <property type="component" value="Chromosome"/>
</dbReference>
<protein>
    <submittedName>
        <fullName evidence="3">ATP-dependent zinc metalloprotease FtsH 1</fullName>
        <ecNumber evidence="3">3.4.24.-</ecNumber>
    </submittedName>
</protein>